<dbReference type="RefSeq" id="WP_126841752.1">
    <property type="nucleotide sequence ID" value="NZ_PIQH01000005.1"/>
</dbReference>
<dbReference type="EMBL" id="PIQH01000005">
    <property type="protein sequence ID" value="RUO80254.1"/>
    <property type="molecule type" value="Genomic_DNA"/>
</dbReference>
<accession>A0A432ZQR6</accession>
<comment type="caution">
    <text evidence="1">The sequence shown here is derived from an EMBL/GenBank/DDBJ whole genome shotgun (WGS) entry which is preliminary data.</text>
</comment>
<dbReference type="AlphaFoldDB" id="A0A432ZQR6"/>
<name>A0A432ZQR6_9GAMM</name>
<dbReference type="OrthoDB" id="6462381at2"/>
<reference evidence="1 2" key="1">
    <citation type="journal article" date="2011" name="Front. Microbiol.">
        <title>Genomic signatures of strain selection and enhancement in Bacillus atrophaeus var. globigii, a historical biowarfare simulant.</title>
        <authorList>
            <person name="Gibbons H.S."/>
            <person name="Broomall S.M."/>
            <person name="McNew L.A."/>
            <person name="Daligault H."/>
            <person name="Chapman C."/>
            <person name="Bruce D."/>
            <person name="Karavis M."/>
            <person name="Krepps M."/>
            <person name="McGregor P.A."/>
            <person name="Hong C."/>
            <person name="Park K.H."/>
            <person name="Akmal A."/>
            <person name="Feldman A."/>
            <person name="Lin J.S."/>
            <person name="Chang W.E."/>
            <person name="Higgs B.W."/>
            <person name="Demirev P."/>
            <person name="Lindquist J."/>
            <person name="Liem A."/>
            <person name="Fochler E."/>
            <person name="Read T.D."/>
            <person name="Tapia R."/>
            <person name="Johnson S."/>
            <person name="Bishop-Lilly K.A."/>
            <person name="Detter C."/>
            <person name="Han C."/>
            <person name="Sozhamannan S."/>
            <person name="Rosenzweig C.N."/>
            <person name="Skowronski E.W."/>
        </authorList>
    </citation>
    <scope>NUCLEOTIDE SEQUENCE [LARGE SCALE GENOMIC DNA]</scope>
    <source>
        <strain evidence="1 2">CC-PW-9</strain>
    </source>
</reference>
<keyword evidence="2" id="KW-1185">Reference proteome</keyword>
<evidence type="ECO:0000313" key="1">
    <source>
        <dbReference type="EMBL" id="RUO80254.1"/>
    </source>
</evidence>
<gene>
    <name evidence="1" type="ORF">CWI84_06375</name>
</gene>
<organism evidence="1 2">
    <name type="scientific">Idiomarina tyrosinivorans</name>
    <dbReference type="NCBI Taxonomy" id="1445662"/>
    <lineage>
        <taxon>Bacteria</taxon>
        <taxon>Pseudomonadati</taxon>
        <taxon>Pseudomonadota</taxon>
        <taxon>Gammaproteobacteria</taxon>
        <taxon>Alteromonadales</taxon>
        <taxon>Idiomarinaceae</taxon>
        <taxon>Idiomarina</taxon>
    </lineage>
</organism>
<protein>
    <submittedName>
        <fullName evidence="1">Uncharacterized protein</fullName>
    </submittedName>
</protein>
<dbReference type="Proteomes" id="UP000287996">
    <property type="component" value="Unassembled WGS sequence"/>
</dbReference>
<sequence>MEKELLVKEAQDRFQRLHAAIFAEVSAMLRKAKLMPLVKLENHKPTFAELVDELRNLRNVVDKLSQMINERVNLADIDQYIGLADKLAKAIDKGCHDSLGAAIAELDEKPYI</sequence>
<evidence type="ECO:0000313" key="2">
    <source>
        <dbReference type="Proteomes" id="UP000287996"/>
    </source>
</evidence>
<proteinExistence type="predicted"/>